<feature type="compositionally biased region" description="Low complexity" evidence="2">
    <location>
        <begin position="38"/>
        <end position="48"/>
    </location>
</feature>
<keyword evidence="1" id="KW-0175">Coiled coil</keyword>
<dbReference type="AlphaFoldDB" id="A0AA38Y443"/>
<organism evidence="3 4">
    <name type="scientific">Knufia peltigerae</name>
    <dbReference type="NCBI Taxonomy" id="1002370"/>
    <lineage>
        <taxon>Eukaryota</taxon>
        <taxon>Fungi</taxon>
        <taxon>Dikarya</taxon>
        <taxon>Ascomycota</taxon>
        <taxon>Pezizomycotina</taxon>
        <taxon>Eurotiomycetes</taxon>
        <taxon>Chaetothyriomycetidae</taxon>
        <taxon>Chaetothyriales</taxon>
        <taxon>Trichomeriaceae</taxon>
        <taxon>Knufia</taxon>
    </lineage>
</organism>
<feature type="compositionally biased region" description="Polar residues" evidence="2">
    <location>
        <begin position="1"/>
        <end position="13"/>
    </location>
</feature>
<evidence type="ECO:0000256" key="2">
    <source>
        <dbReference type="SAM" id="MobiDB-lite"/>
    </source>
</evidence>
<evidence type="ECO:0000256" key="1">
    <source>
        <dbReference type="SAM" id="Coils"/>
    </source>
</evidence>
<dbReference type="EMBL" id="JAPDRN010000039">
    <property type="protein sequence ID" value="KAJ9634253.1"/>
    <property type="molecule type" value="Genomic_DNA"/>
</dbReference>
<feature type="region of interest" description="Disordered" evidence="2">
    <location>
        <begin position="1"/>
        <end position="48"/>
    </location>
</feature>
<feature type="compositionally biased region" description="Low complexity" evidence="2">
    <location>
        <begin position="19"/>
        <end position="29"/>
    </location>
</feature>
<proteinExistence type="predicted"/>
<name>A0AA38Y443_9EURO</name>
<evidence type="ECO:0000313" key="4">
    <source>
        <dbReference type="Proteomes" id="UP001172681"/>
    </source>
</evidence>
<accession>A0AA38Y443</accession>
<keyword evidence="4" id="KW-1185">Reference proteome</keyword>
<sequence>MATKDTPNTTDKMSNLFEASSKATSASTSPNESFTTNTDPSGSSTPLSSLTDLALTQFEPTGTEVNDGTLKLNKTLDHKLSTYLESETIDNAKEITKELPPAYKRRFAFDCAFGFTGSFDEPEAPPKTKGAFLDALIAEMDLVGKVQAGLQAYQHAINSRKHHTFQPDFLIGQNTATIITLDQLDQISAHLEEVKEEVDRMERDDADIKDELFDAFRHAQPWVARTRAILVHSHVFYKINFVLASDKNATKA</sequence>
<feature type="coiled-coil region" evidence="1">
    <location>
        <begin position="184"/>
        <end position="211"/>
    </location>
</feature>
<reference evidence="3" key="1">
    <citation type="submission" date="2022-10" db="EMBL/GenBank/DDBJ databases">
        <title>Culturing micro-colonial fungi from biological soil crusts in the Mojave desert and describing Neophaeococcomyces mojavensis, and introducing the new genera and species Taxawa tesnikishii.</title>
        <authorList>
            <person name="Kurbessoian T."/>
            <person name="Stajich J.E."/>
        </authorList>
    </citation>
    <scope>NUCLEOTIDE SEQUENCE</scope>
    <source>
        <strain evidence="3">TK_35</strain>
    </source>
</reference>
<protein>
    <submittedName>
        <fullName evidence="3">Uncharacterized protein</fullName>
    </submittedName>
</protein>
<comment type="caution">
    <text evidence="3">The sequence shown here is derived from an EMBL/GenBank/DDBJ whole genome shotgun (WGS) entry which is preliminary data.</text>
</comment>
<evidence type="ECO:0000313" key="3">
    <source>
        <dbReference type="EMBL" id="KAJ9634253.1"/>
    </source>
</evidence>
<gene>
    <name evidence="3" type="ORF">H2204_006330</name>
</gene>
<dbReference type="Proteomes" id="UP001172681">
    <property type="component" value="Unassembled WGS sequence"/>
</dbReference>